<proteinExistence type="predicted"/>
<evidence type="ECO:0000313" key="3">
    <source>
        <dbReference type="Proteomes" id="UP001142489"/>
    </source>
</evidence>
<evidence type="ECO:0008006" key="4">
    <source>
        <dbReference type="Google" id="ProtNLM"/>
    </source>
</evidence>
<dbReference type="GO" id="GO:0015074">
    <property type="term" value="P:DNA integration"/>
    <property type="evidence" value="ECO:0007669"/>
    <property type="project" value="InterPro"/>
</dbReference>
<dbReference type="OrthoDB" id="9863428at2759"/>
<keyword evidence="1" id="KW-0233">DNA recombination</keyword>
<reference evidence="2" key="1">
    <citation type="journal article" date="2023" name="DNA Res.">
        <title>Chromosome-level genome assembly of Phrynocephalus forsythii using third-generation DNA sequencing and Hi-C analysis.</title>
        <authorList>
            <person name="Qi Y."/>
            <person name="Zhao W."/>
            <person name="Zhao Y."/>
            <person name="Niu C."/>
            <person name="Cao S."/>
            <person name="Zhang Y."/>
        </authorList>
    </citation>
    <scope>NUCLEOTIDE SEQUENCE</scope>
    <source>
        <tissue evidence="2">Muscle</tissue>
    </source>
</reference>
<dbReference type="GO" id="GO:0003677">
    <property type="term" value="F:DNA binding"/>
    <property type="evidence" value="ECO:0007669"/>
    <property type="project" value="InterPro"/>
</dbReference>
<organism evidence="2 3">
    <name type="scientific">Phrynocephalus forsythii</name>
    <dbReference type="NCBI Taxonomy" id="171643"/>
    <lineage>
        <taxon>Eukaryota</taxon>
        <taxon>Metazoa</taxon>
        <taxon>Chordata</taxon>
        <taxon>Craniata</taxon>
        <taxon>Vertebrata</taxon>
        <taxon>Euteleostomi</taxon>
        <taxon>Lepidosauria</taxon>
        <taxon>Squamata</taxon>
        <taxon>Bifurcata</taxon>
        <taxon>Unidentata</taxon>
        <taxon>Episquamata</taxon>
        <taxon>Toxicofera</taxon>
        <taxon>Iguania</taxon>
        <taxon>Acrodonta</taxon>
        <taxon>Agamidae</taxon>
        <taxon>Agaminae</taxon>
        <taxon>Phrynocephalus</taxon>
    </lineage>
</organism>
<name>A0A9Q0XF55_9SAUR</name>
<dbReference type="Proteomes" id="UP001142489">
    <property type="component" value="Unassembled WGS sequence"/>
</dbReference>
<feature type="non-terminal residue" evidence="2">
    <location>
        <position position="1"/>
    </location>
</feature>
<dbReference type="AlphaFoldDB" id="A0A9Q0XF55"/>
<gene>
    <name evidence="2" type="ORF">JRQ81_007424</name>
</gene>
<dbReference type="SUPFAM" id="SSF56349">
    <property type="entry name" value="DNA breaking-rejoining enzymes"/>
    <property type="match status" value="1"/>
</dbReference>
<keyword evidence="3" id="KW-1185">Reference proteome</keyword>
<dbReference type="InterPro" id="IPR013762">
    <property type="entry name" value="Integrase-like_cat_sf"/>
</dbReference>
<accession>A0A9Q0XF55</accession>
<dbReference type="Gene3D" id="1.10.443.10">
    <property type="entry name" value="Intergrase catalytic core"/>
    <property type="match status" value="1"/>
</dbReference>
<feature type="non-terminal residue" evidence="2">
    <location>
        <position position="392"/>
    </location>
</feature>
<dbReference type="EMBL" id="JAPFRF010000015">
    <property type="protein sequence ID" value="KAJ7310502.1"/>
    <property type="molecule type" value="Genomic_DNA"/>
</dbReference>
<dbReference type="GO" id="GO:0006310">
    <property type="term" value="P:DNA recombination"/>
    <property type="evidence" value="ECO:0007669"/>
    <property type="project" value="UniProtKB-KW"/>
</dbReference>
<dbReference type="PANTHER" id="PTHR34605">
    <property type="entry name" value="PHAGE_INTEGRASE DOMAIN-CONTAINING PROTEIN"/>
    <property type="match status" value="1"/>
</dbReference>
<dbReference type="PANTHER" id="PTHR34605:SF3">
    <property type="entry name" value="P CELL-TYPE AGGLUTINATION PROTEIN MAP4-LIKE-RELATED"/>
    <property type="match status" value="1"/>
</dbReference>
<sequence>PLITEVSQGWGTPAWEVASALFSGQHSILLLVAHLLRCSAGFPLIPDQLELLLIWGESFIPFRITQASQRLAHSALNIGGHVLSCPYCSIRPQLLHSKLEGVLVHEKDPPPTILSAIMSPAGIMRRLYGCWASICSSDFEASLVCDSTLITFFAALHISKLVPRAKADQAGMVLVSDGSTITLHRSKIEKKGTGQVMFLKHCGELPLFLVRAVMDYLGHRGDTAGFLFCHQNGPPLTTFQFWKVTSVTLERARARGLKFATHSFRIGATSTAATMGYDPTRIPSELPPRCSQVILLGQSFIFWAAAYARDSSLGKKLEWRGTRGMHWEMFLQAASNALSAVPSEFLIVLLGGNDLPQLPGKALIQQIAADLLFSRHTFPFVTIIWSEILPRL</sequence>
<evidence type="ECO:0000256" key="1">
    <source>
        <dbReference type="ARBA" id="ARBA00023172"/>
    </source>
</evidence>
<protein>
    <recommendedName>
        <fullName evidence="4">Integrase</fullName>
    </recommendedName>
</protein>
<dbReference type="InterPro" id="IPR011010">
    <property type="entry name" value="DNA_brk_join_enz"/>
</dbReference>
<evidence type="ECO:0000313" key="2">
    <source>
        <dbReference type="EMBL" id="KAJ7310502.1"/>
    </source>
</evidence>
<dbReference type="InterPro" id="IPR052925">
    <property type="entry name" value="Phage_Integrase-like_Recomb"/>
</dbReference>
<comment type="caution">
    <text evidence="2">The sequence shown here is derived from an EMBL/GenBank/DDBJ whole genome shotgun (WGS) entry which is preliminary data.</text>
</comment>